<feature type="transmembrane region" description="Helical" evidence="1">
    <location>
        <begin position="98"/>
        <end position="119"/>
    </location>
</feature>
<dbReference type="Pfam" id="PF19762">
    <property type="entry name" value="DUF6249"/>
    <property type="match status" value="1"/>
</dbReference>
<gene>
    <name evidence="3" type="ORF">D1614_11110</name>
</gene>
<dbReference type="InterPro" id="IPR046216">
    <property type="entry name" value="DUF6249"/>
</dbReference>
<proteinExistence type="predicted"/>
<protein>
    <recommendedName>
        <fullName evidence="2">DUF6249 domain-containing protein</fullName>
    </recommendedName>
</protein>
<dbReference type="AlphaFoldDB" id="A0A399T079"/>
<comment type="caution">
    <text evidence="3">The sequence shown here is derived from an EMBL/GenBank/DDBJ whole genome shotgun (WGS) entry which is preliminary data.</text>
</comment>
<feature type="domain" description="DUF6249" evidence="2">
    <location>
        <begin position="28"/>
        <end position="120"/>
    </location>
</feature>
<dbReference type="Proteomes" id="UP000265926">
    <property type="component" value="Unassembled WGS sequence"/>
</dbReference>
<evidence type="ECO:0000313" key="4">
    <source>
        <dbReference type="Proteomes" id="UP000265926"/>
    </source>
</evidence>
<evidence type="ECO:0000259" key="2">
    <source>
        <dbReference type="Pfam" id="PF19762"/>
    </source>
</evidence>
<dbReference type="EMBL" id="QWGR01000005">
    <property type="protein sequence ID" value="RIJ48272.1"/>
    <property type="molecule type" value="Genomic_DNA"/>
</dbReference>
<name>A0A399T079_9BACT</name>
<keyword evidence="1" id="KW-0812">Transmembrane</keyword>
<keyword evidence="1" id="KW-1133">Transmembrane helix</keyword>
<feature type="transmembrane region" description="Helical" evidence="1">
    <location>
        <begin position="20"/>
        <end position="42"/>
    </location>
</feature>
<sequence>MKKGASKRRKRTKNNLKTNIMEGILIPIGFFLALFAILYVYWTTRTKERLALVEKGMDAGIFKGECSQYALVKWGIFLIALGLGVVAGSLLSMAIEDVVAYFTAILVCGGVGLIVAYLVTSKLMEKKRA</sequence>
<evidence type="ECO:0000256" key="1">
    <source>
        <dbReference type="SAM" id="Phobius"/>
    </source>
</evidence>
<reference evidence="3 4" key="1">
    <citation type="submission" date="2018-08" db="EMBL/GenBank/DDBJ databases">
        <title>Pallidiluteibacterium maritimus gen. nov., sp. nov., isolated from coastal sediment.</title>
        <authorList>
            <person name="Zhou L.Y."/>
        </authorList>
    </citation>
    <scope>NUCLEOTIDE SEQUENCE [LARGE SCALE GENOMIC DNA]</scope>
    <source>
        <strain evidence="3 4">XSD2</strain>
    </source>
</reference>
<feature type="transmembrane region" description="Helical" evidence="1">
    <location>
        <begin position="71"/>
        <end position="91"/>
    </location>
</feature>
<keyword evidence="4" id="KW-1185">Reference proteome</keyword>
<evidence type="ECO:0000313" key="3">
    <source>
        <dbReference type="EMBL" id="RIJ48272.1"/>
    </source>
</evidence>
<accession>A0A399T079</accession>
<organism evidence="3 4">
    <name type="scientific">Maribellus luteus</name>
    <dbReference type="NCBI Taxonomy" id="2305463"/>
    <lineage>
        <taxon>Bacteria</taxon>
        <taxon>Pseudomonadati</taxon>
        <taxon>Bacteroidota</taxon>
        <taxon>Bacteroidia</taxon>
        <taxon>Marinilabiliales</taxon>
        <taxon>Prolixibacteraceae</taxon>
        <taxon>Maribellus</taxon>
    </lineage>
</organism>
<keyword evidence="1" id="KW-0472">Membrane</keyword>